<dbReference type="RefSeq" id="WP_019373109.1">
    <property type="nucleotide sequence ID" value="NZ_ALEE01000183.1"/>
</dbReference>
<dbReference type="SMART" id="SM00387">
    <property type="entry name" value="HATPase_c"/>
    <property type="match status" value="1"/>
</dbReference>
<dbReference type="Pfam" id="PF02518">
    <property type="entry name" value="HATPase_c"/>
    <property type="match status" value="1"/>
</dbReference>
<dbReference type="SUPFAM" id="SSF55785">
    <property type="entry name" value="PYP-like sensor domain (PAS domain)"/>
    <property type="match status" value="1"/>
</dbReference>
<dbReference type="Pfam" id="PF25323">
    <property type="entry name" value="6TM_PilS"/>
    <property type="match status" value="1"/>
</dbReference>
<feature type="transmembrane region" description="Helical" evidence="8">
    <location>
        <begin position="150"/>
        <end position="173"/>
    </location>
</feature>
<keyword evidence="3" id="KW-0808">Transferase</keyword>
<dbReference type="PROSITE" id="PS50109">
    <property type="entry name" value="HIS_KIN"/>
    <property type="match status" value="1"/>
</dbReference>
<dbReference type="InterPro" id="IPR050351">
    <property type="entry name" value="BphY/WalK/GraS-like"/>
</dbReference>
<keyword evidence="7" id="KW-0902">Two-component regulatory system</keyword>
<keyword evidence="8" id="KW-0472">Membrane</keyword>
<gene>
    <name evidence="11" type="ORF">DFR36_102285</name>
</gene>
<dbReference type="InterPro" id="IPR036890">
    <property type="entry name" value="HATPase_C_sf"/>
</dbReference>
<dbReference type="SUPFAM" id="SSF47384">
    <property type="entry name" value="Homodimeric domain of signal transducing histidine kinase"/>
    <property type="match status" value="1"/>
</dbReference>
<dbReference type="PANTHER" id="PTHR42878">
    <property type="entry name" value="TWO-COMPONENT HISTIDINE KINASE"/>
    <property type="match status" value="1"/>
</dbReference>
<dbReference type="Pfam" id="PF00512">
    <property type="entry name" value="HisKA"/>
    <property type="match status" value="1"/>
</dbReference>
<evidence type="ECO:0000256" key="6">
    <source>
        <dbReference type="ARBA" id="ARBA00022840"/>
    </source>
</evidence>
<dbReference type="Gene3D" id="3.30.565.10">
    <property type="entry name" value="Histidine kinase-like ATPase, C-terminal domain"/>
    <property type="match status" value="1"/>
</dbReference>
<dbReference type="EMBL" id="QGUB01000002">
    <property type="protein sequence ID" value="PWW47906.1"/>
    <property type="molecule type" value="Genomic_DNA"/>
</dbReference>
<organism evidence="11 12">
    <name type="scientific">Melaminivora alkalimesophila</name>
    <dbReference type="NCBI Taxonomy" id="1165852"/>
    <lineage>
        <taxon>Bacteria</taxon>
        <taxon>Pseudomonadati</taxon>
        <taxon>Pseudomonadota</taxon>
        <taxon>Betaproteobacteria</taxon>
        <taxon>Burkholderiales</taxon>
        <taxon>Comamonadaceae</taxon>
        <taxon>Melaminivora</taxon>
    </lineage>
</organism>
<evidence type="ECO:0000256" key="3">
    <source>
        <dbReference type="ARBA" id="ARBA00022679"/>
    </source>
</evidence>
<dbReference type="SMART" id="SM00388">
    <property type="entry name" value="HisKA"/>
    <property type="match status" value="1"/>
</dbReference>
<evidence type="ECO:0000259" key="10">
    <source>
        <dbReference type="PROSITE" id="PS50109"/>
    </source>
</evidence>
<dbReference type="PANTHER" id="PTHR42878:SF7">
    <property type="entry name" value="SENSOR HISTIDINE KINASE GLRK"/>
    <property type="match status" value="1"/>
</dbReference>
<dbReference type="EC" id="2.7.13.3" evidence="2"/>
<dbReference type="CDD" id="cd00075">
    <property type="entry name" value="HATPase"/>
    <property type="match status" value="1"/>
</dbReference>
<dbReference type="InterPro" id="IPR036097">
    <property type="entry name" value="HisK_dim/P_sf"/>
</dbReference>
<evidence type="ECO:0000256" key="9">
    <source>
        <dbReference type="SAM" id="SignalP"/>
    </source>
</evidence>
<dbReference type="GO" id="GO:0000155">
    <property type="term" value="F:phosphorelay sensor kinase activity"/>
    <property type="evidence" value="ECO:0007669"/>
    <property type="project" value="InterPro"/>
</dbReference>
<protein>
    <recommendedName>
        <fullName evidence="2">histidine kinase</fullName>
        <ecNumber evidence="2">2.7.13.3</ecNumber>
    </recommendedName>
</protein>
<evidence type="ECO:0000256" key="8">
    <source>
        <dbReference type="SAM" id="Phobius"/>
    </source>
</evidence>
<name>A0A317RDB3_9BURK</name>
<keyword evidence="9" id="KW-0732">Signal</keyword>
<evidence type="ECO:0000256" key="5">
    <source>
        <dbReference type="ARBA" id="ARBA00022777"/>
    </source>
</evidence>
<evidence type="ECO:0000256" key="1">
    <source>
        <dbReference type="ARBA" id="ARBA00000085"/>
    </source>
</evidence>
<accession>A0A317RDB3</accession>
<feature type="chain" id="PRO_5016323492" description="histidine kinase" evidence="9">
    <location>
        <begin position="41"/>
        <end position="556"/>
    </location>
</feature>
<dbReference type="AlphaFoldDB" id="A0A317RDB3"/>
<proteinExistence type="predicted"/>
<feature type="transmembrane region" description="Helical" evidence="8">
    <location>
        <begin position="105"/>
        <end position="138"/>
    </location>
</feature>
<dbReference type="SUPFAM" id="SSF55874">
    <property type="entry name" value="ATPase domain of HSP90 chaperone/DNA topoisomerase II/histidine kinase"/>
    <property type="match status" value="1"/>
</dbReference>
<evidence type="ECO:0000256" key="2">
    <source>
        <dbReference type="ARBA" id="ARBA00012438"/>
    </source>
</evidence>
<keyword evidence="5 11" id="KW-0418">Kinase</keyword>
<reference evidence="11 12" key="1">
    <citation type="submission" date="2018-05" db="EMBL/GenBank/DDBJ databases">
        <title>Genomic Encyclopedia of Type Strains, Phase IV (KMG-IV): sequencing the most valuable type-strain genomes for metagenomic binning, comparative biology and taxonomic classification.</title>
        <authorList>
            <person name="Goeker M."/>
        </authorList>
    </citation>
    <scope>NUCLEOTIDE SEQUENCE [LARGE SCALE GENOMIC DNA]</scope>
    <source>
        <strain evidence="11 12">DSM 26006</strain>
    </source>
</reference>
<keyword evidence="8" id="KW-1133">Transmembrane helix</keyword>
<keyword evidence="8" id="KW-0812">Transmembrane</keyword>
<dbReference type="Gene3D" id="1.10.287.130">
    <property type="match status" value="1"/>
</dbReference>
<dbReference type="InterPro" id="IPR035965">
    <property type="entry name" value="PAS-like_dom_sf"/>
</dbReference>
<dbReference type="OrthoDB" id="9815750at2"/>
<dbReference type="InterPro" id="IPR003594">
    <property type="entry name" value="HATPase_dom"/>
</dbReference>
<dbReference type="CDD" id="cd00082">
    <property type="entry name" value="HisKA"/>
    <property type="match status" value="1"/>
</dbReference>
<dbReference type="InterPro" id="IPR005467">
    <property type="entry name" value="His_kinase_dom"/>
</dbReference>
<keyword evidence="4" id="KW-0547">Nucleotide-binding</keyword>
<dbReference type="GO" id="GO:0007234">
    <property type="term" value="P:osmosensory signaling via phosphorelay pathway"/>
    <property type="evidence" value="ECO:0007669"/>
    <property type="project" value="TreeGrafter"/>
</dbReference>
<evidence type="ECO:0000256" key="4">
    <source>
        <dbReference type="ARBA" id="ARBA00022741"/>
    </source>
</evidence>
<feature type="domain" description="Histidine kinase" evidence="10">
    <location>
        <begin position="324"/>
        <end position="542"/>
    </location>
</feature>
<dbReference type="Proteomes" id="UP000246483">
    <property type="component" value="Unassembled WGS sequence"/>
</dbReference>
<keyword evidence="12" id="KW-1185">Reference proteome</keyword>
<dbReference type="GO" id="GO:0000156">
    <property type="term" value="F:phosphorelay response regulator activity"/>
    <property type="evidence" value="ECO:0007669"/>
    <property type="project" value="TreeGrafter"/>
</dbReference>
<dbReference type="GO" id="GO:0005524">
    <property type="term" value="F:ATP binding"/>
    <property type="evidence" value="ECO:0007669"/>
    <property type="project" value="UniProtKB-KW"/>
</dbReference>
<dbReference type="Gene3D" id="3.30.450.20">
    <property type="entry name" value="PAS domain"/>
    <property type="match status" value="1"/>
</dbReference>
<dbReference type="GO" id="GO:0030295">
    <property type="term" value="F:protein kinase activator activity"/>
    <property type="evidence" value="ECO:0007669"/>
    <property type="project" value="TreeGrafter"/>
</dbReference>
<feature type="transmembrane region" description="Helical" evidence="8">
    <location>
        <begin position="75"/>
        <end position="93"/>
    </location>
</feature>
<sequence length="556" mass="60263">MLAAPSAPFARLWQAFLTARMLVALALLLLLSLGAATSHAASLALPGTAFAYLVVSALTRVLAGREPPPPRPSFRWLPTIGVDIALIGLLQALQPAGTINFTPLFGLPVLMAAVLGNLLLALGTAASATLVLLAWAFWPGGGDATHYLQAALTGTGYFLVAYLAHQLAARLISEQDMAQRSRMDARAQRAVSALVMQHVADGVLVLDRGGHVHLANPAALLLLERSAAATLPFPLAHMDAWAPALAVAQQTFASGQAQHADVRIAIPGRPLLALRLRSWLTHAPQDLTHELQDPLCVMFLHDLREMEARLRTEKLASMGRMSAAVAHEIRNPLAAIMQANALLEEELQDPGQQRLAQMVRQNAERLVRITEDVLDIARVQHQIGHAPSAVVPLDATVRQVWQDWQAQEPQRRRGRLELAASELQVEFDAEHLRRVLVNLLDNALRYMGPHPDSLVVATQAGNGGRASLQVWSDGEPLDTSIERHLFEPFFSSESRSSGLGLYICRELCQRHGAGISYQRSDRVLERGPVAGNAFTVLFRGSTAAAEPPSLFDTIVV</sequence>
<evidence type="ECO:0000313" key="11">
    <source>
        <dbReference type="EMBL" id="PWW47906.1"/>
    </source>
</evidence>
<feature type="signal peptide" evidence="9">
    <location>
        <begin position="1"/>
        <end position="40"/>
    </location>
</feature>
<keyword evidence="6" id="KW-0067">ATP-binding</keyword>
<comment type="catalytic activity">
    <reaction evidence="1">
        <text>ATP + protein L-histidine = ADP + protein N-phospho-L-histidine.</text>
        <dbReference type="EC" id="2.7.13.3"/>
    </reaction>
</comment>
<comment type="caution">
    <text evidence="11">The sequence shown here is derived from an EMBL/GenBank/DDBJ whole genome shotgun (WGS) entry which is preliminary data.</text>
</comment>
<evidence type="ECO:0000256" key="7">
    <source>
        <dbReference type="ARBA" id="ARBA00023012"/>
    </source>
</evidence>
<evidence type="ECO:0000313" key="12">
    <source>
        <dbReference type="Proteomes" id="UP000246483"/>
    </source>
</evidence>
<dbReference type="InterPro" id="IPR003661">
    <property type="entry name" value="HisK_dim/P_dom"/>
</dbReference>